<dbReference type="InterPro" id="IPR029058">
    <property type="entry name" value="AB_hydrolase_fold"/>
</dbReference>
<keyword evidence="5" id="KW-1185">Reference proteome</keyword>
<dbReference type="InterPro" id="IPR050300">
    <property type="entry name" value="GDXG_lipolytic_enzyme"/>
</dbReference>
<evidence type="ECO:0000313" key="4">
    <source>
        <dbReference type="EMBL" id="OCK75370.1"/>
    </source>
</evidence>
<sequence>MVDVCDALDWARNQLPFIQLPRSGLQIDGEKVVVVGWSSGGQLAMSLAWTAPQRGLRPPEAILAFYAPTDYEDEWWQHPIQPNGAPYRGQQYDVLEGVRDGPITNYEMVGAWEEPIADPRCQDDPRCRIVLHINWKAQTLPVIMKGLPSHRKAAVEHPDVEDWNALPQPTLDTIRAHSPRAHIIQGNYKVPTFFVHGTADDLIPWQQSQGTYQAMIERGIKADLVLLEGAPHICDLSSNPESDGWKATRKGYDFICSHVL</sequence>
<name>A0A8E2E0Y3_9PEZI</name>
<dbReference type="GO" id="GO:0006508">
    <property type="term" value="P:proteolysis"/>
    <property type="evidence" value="ECO:0007669"/>
    <property type="project" value="InterPro"/>
</dbReference>
<accession>A0A8E2E0Y3</accession>
<feature type="domain" description="Alpha/beta hydrolase fold-3" evidence="3">
    <location>
        <begin position="3"/>
        <end position="72"/>
    </location>
</feature>
<evidence type="ECO:0000259" key="3">
    <source>
        <dbReference type="Pfam" id="PF07859"/>
    </source>
</evidence>
<dbReference type="InterPro" id="IPR001375">
    <property type="entry name" value="Peptidase_S9_cat"/>
</dbReference>
<dbReference type="GO" id="GO:0008236">
    <property type="term" value="F:serine-type peptidase activity"/>
    <property type="evidence" value="ECO:0007669"/>
    <property type="project" value="InterPro"/>
</dbReference>
<dbReference type="EMBL" id="KV745325">
    <property type="protein sequence ID" value="OCK75370.1"/>
    <property type="molecule type" value="Genomic_DNA"/>
</dbReference>
<proteinExistence type="predicted"/>
<feature type="domain" description="Peptidase S9 prolyl oligopeptidase catalytic" evidence="2">
    <location>
        <begin position="171"/>
        <end position="257"/>
    </location>
</feature>
<organism evidence="4 5">
    <name type="scientific">Lepidopterella palustris CBS 459.81</name>
    <dbReference type="NCBI Taxonomy" id="1314670"/>
    <lineage>
        <taxon>Eukaryota</taxon>
        <taxon>Fungi</taxon>
        <taxon>Dikarya</taxon>
        <taxon>Ascomycota</taxon>
        <taxon>Pezizomycotina</taxon>
        <taxon>Dothideomycetes</taxon>
        <taxon>Pleosporomycetidae</taxon>
        <taxon>Mytilinidiales</taxon>
        <taxon>Argynnaceae</taxon>
        <taxon>Lepidopterella</taxon>
    </lineage>
</organism>
<dbReference type="PANTHER" id="PTHR48081">
    <property type="entry name" value="AB HYDROLASE SUPERFAMILY PROTEIN C4A8.06C"/>
    <property type="match status" value="1"/>
</dbReference>
<dbReference type="InterPro" id="IPR013094">
    <property type="entry name" value="AB_hydrolase_3"/>
</dbReference>
<evidence type="ECO:0000256" key="1">
    <source>
        <dbReference type="ARBA" id="ARBA00022801"/>
    </source>
</evidence>
<dbReference type="Pfam" id="PF00326">
    <property type="entry name" value="Peptidase_S9"/>
    <property type="match status" value="1"/>
</dbReference>
<evidence type="ECO:0000313" key="5">
    <source>
        <dbReference type="Proteomes" id="UP000250266"/>
    </source>
</evidence>
<dbReference type="SUPFAM" id="SSF53474">
    <property type="entry name" value="alpha/beta-Hydrolases"/>
    <property type="match status" value="1"/>
</dbReference>
<dbReference type="Pfam" id="PF07859">
    <property type="entry name" value="Abhydrolase_3"/>
    <property type="match status" value="1"/>
</dbReference>
<dbReference type="OrthoDB" id="19653at2759"/>
<dbReference type="Proteomes" id="UP000250266">
    <property type="component" value="Unassembled WGS sequence"/>
</dbReference>
<protein>
    <submittedName>
        <fullName evidence="4">Alpha/beta-hydrolase</fullName>
    </submittedName>
</protein>
<keyword evidence="1 4" id="KW-0378">Hydrolase</keyword>
<reference evidence="4 5" key="1">
    <citation type="journal article" date="2016" name="Nat. Commun.">
        <title>Ectomycorrhizal ecology is imprinted in the genome of the dominant symbiotic fungus Cenococcum geophilum.</title>
        <authorList>
            <consortium name="DOE Joint Genome Institute"/>
            <person name="Peter M."/>
            <person name="Kohler A."/>
            <person name="Ohm R.A."/>
            <person name="Kuo A."/>
            <person name="Krutzmann J."/>
            <person name="Morin E."/>
            <person name="Arend M."/>
            <person name="Barry K.W."/>
            <person name="Binder M."/>
            <person name="Choi C."/>
            <person name="Clum A."/>
            <person name="Copeland A."/>
            <person name="Grisel N."/>
            <person name="Haridas S."/>
            <person name="Kipfer T."/>
            <person name="LaButti K."/>
            <person name="Lindquist E."/>
            <person name="Lipzen A."/>
            <person name="Maire R."/>
            <person name="Meier B."/>
            <person name="Mihaltcheva S."/>
            <person name="Molinier V."/>
            <person name="Murat C."/>
            <person name="Poggeler S."/>
            <person name="Quandt C.A."/>
            <person name="Sperisen C."/>
            <person name="Tritt A."/>
            <person name="Tisserant E."/>
            <person name="Crous P.W."/>
            <person name="Henrissat B."/>
            <person name="Nehls U."/>
            <person name="Egli S."/>
            <person name="Spatafora J.W."/>
            <person name="Grigoriev I.V."/>
            <person name="Martin F.M."/>
        </authorList>
    </citation>
    <scope>NUCLEOTIDE SEQUENCE [LARGE SCALE GENOMIC DNA]</scope>
    <source>
        <strain evidence="4 5">CBS 459.81</strain>
    </source>
</reference>
<dbReference type="AlphaFoldDB" id="A0A8E2E0Y3"/>
<evidence type="ECO:0000259" key="2">
    <source>
        <dbReference type="Pfam" id="PF00326"/>
    </source>
</evidence>
<gene>
    <name evidence="4" type="ORF">K432DRAFT_386248</name>
</gene>
<dbReference type="Gene3D" id="3.40.50.1820">
    <property type="entry name" value="alpha/beta hydrolase"/>
    <property type="match status" value="1"/>
</dbReference>